<evidence type="ECO:0000313" key="2">
    <source>
        <dbReference type="Proteomes" id="UP000199161"/>
    </source>
</evidence>
<dbReference type="AlphaFoldDB" id="A0A1I1E7H9"/>
<dbReference type="EMBL" id="FOKW01000002">
    <property type="protein sequence ID" value="SFB83099.1"/>
    <property type="molecule type" value="Genomic_DNA"/>
</dbReference>
<reference evidence="2" key="1">
    <citation type="submission" date="2016-10" db="EMBL/GenBank/DDBJ databases">
        <authorList>
            <person name="Varghese N."/>
            <person name="Submissions S."/>
        </authorList>
    </citation>
    <scope>NUCLEOTIDE SEQUENCE [LARGE SCALE GENOMIC DNA]</scope>
    <source>
        <strain evidence="2">DSM 13078</strain>
    </source>
</reference>
<proteinExistence type="predicted"/>
<sequence length="100" mass="11464">MALWSSRNRTETVTCLACGVDVARSDAREYDKHGDRWDRDDKTFEHLCKSCHGDLCHQPRDGLEDLLVDLEAGEADQVTFLGRYLSTVEERYGRLEEGQD</sequence>
<dbReference type="InterPro" id="IPR055984">
    <property type="entry name" value="DUF7562"/>
</dbReference>
<accession>A0A1I1E7H9</accession>
<evidence type="ECO:0008006" key="3">
    <source>
        <dbReference type="Google" id="ProtNLM"/>
    </source>
</evidence>
<keyword evidence="2" id="KW-1185">Reference proteome</keyword>
<dbReference type="Pfam" id="PF24443">
    <property type="entry name" value="DUF7562"/>
    <property type="match status" value="1"/>
</dbReference>
<evidence type="ECO:0000313" key="1">
    <source>
        <dbReference type="EMBL" id="SFB83099.1"/>
    </source>
</evidence>
<dbReference type="Proteomes" id="UP000199161">
    <property type="component" value="Unassembled WGS sequence"/>
</dbReference>
<gene>
    <name evidence="1" type="ORF">SAMN05444422_102270</name>
</gene>
<organism evidence="1 2">
    <name type="scientific">Natronobacterium haloterrestre</name>
    <name type="common">Halobiforma haloterrestris</name>
    <dbReference type="NCBI Taxonomy" id="148448"/>
    <lineage>
        <taxon>Archaea</taxon>
        <taxon>Methanobacteriati</taxon>
        <taxon>Methanobacteriota</taxon>
        <taxon>Stenosarchaea group</taxon>
        <taxon>Halobacteria</taxon>
        <taxon>Halobacteriales</taxon>
        <taxon>Natrialbaceae</taxon>
        <taxon>Natronobacterium</taxon>
    </lineage>
</organism>
<protein>
    <recommendedName>
        <fullName evidence="3">Small CPxCG-related zinc finger protein</fullName>
    </recommendedName>
</protein>
<name>A0A1I1E7H9_NATHA</name>